<gene>
    <name evidence="2" type="ORF">P5G51_011020</name>
</gene>
<dbReference type="RefSeq" id="WP_306068234.1">
    <property type="nucleotide sequence ID" value="NZ_JAROCA020000001.1"/>
</dbReference>
<feature type="region of interest" description="Disordered" evidence="1">
    <location>
        <begin position="58"/>
        <end position="77"/>
    </location>
</feature>
<protein>
    <submittedName>
        <fullName evidence="2">Uncharacterized protein</fullName>
    </submittedName>
</protein>
<evidence type="ECO:0000313" key="3">
    <source>
        <dbReference type="Proteomes" id="UP001228376"/>
    </source>
</evidence>
<evidence type="ECO:0000313" key="2">
    <source>
        <dbReference type="EMBL" id="MDY0405855.1"/>
    </source>
</evidence>
<dbReference type="EMBL" id="JAROCA020000001">
    <property type="protein sequence ID" value="MDY0405855.1"/>
    <property type="molecule type" value="Genomic_DNA"/>
</dbReference>
<evidence type="ECO:0000256" key="1">
    <source>
        <dbReference type="SAM" id="MobiDB-lite"/>
    </source>
</evidence>
<reference evidence="2 3" key="1">
    <citation type="submission" date="2023-10" db="EMBL/GenBank/DDBJ databases">
        <title>179-bfca-hs.</title>
        <authorList>
            <person name="Miliotis G."/>
            <person name="Sengupta P."/>
            <person name="Hameed A."/>
            <person name="Chuvochina M."/>
            <person name="Mcdonagh F."/>
            <person name="Simpson A.C."/>
            <person name="Singh N.K."/>
            <person name="Rekha P.D."/>
            <person name="Raman K."/>
            <person name="Hugenholtz P."/>
            <person name="Venkateswaran K."/>
        </authorList>
    </citation>
    <scope>NUCLEOTIDE SEQUENCE [LARGE SCALE GENOMIC DNA]</scope>
    <source>
        <strain evidence="2 3">179-BFC-A-HS</strain>
    </source>
</reference>
<sequence length="77" mass="8383">MERIDGGKDCVLTWGGLVGTPSILGNLSSDGQLNSQKSADAIVPSGLRRVERAEQLRENRTLAFSHQRGPQITERHA</sequence>
<dbReference type="Proteomes" id="UP001228376">
    <property type="component" value="Unassembled WGS sequence"/>
</dbReference>
<comment type="caution">
    <text evidence="2">The sequence shown here is derived from an EMBL/GenBank/DDBJ whole genome shotgun (WGS) entry which is preliminary data.</text>
</comment>
<accession>A0ABU5CHR2</accession>
<keyword evidence="3" id="KW-1185">Reference proteome</keyword>
<proteinExistence type="predicted"/>
<organism evidence="2 3">
    <name type="scientific">Tigheibacillus jepli</name>
    <dbReference type="NCBI Taxonomy" id="3035914"/>
    <lineage>
        <taxon>Bacteria</taxon>
        <taxon>Bacillati</taxon>
        <taxon>Bacillota</taxon>
        <taxon>Bacilli</taxon>
        <taxon>Bacillales</taxon>
        <taxon>Bacillaceae</taxon>
        <taxon>Tigheibacillus</taxon>
    </lineage>
</organism>
<name>A0ABU5CHR2_9BACI</name>